<accession>A0A1M5X8Y7</accession>
<evidence type="ECO:0000256" key="1">
    <source>
        <dbReference type="ARBA" id="ARBA00000971"/>
    </source>
</evidence>
<dbReference type="NCBIfam" id="NF000809">
    <property type="entry name" value="PRK00059.1"/>
    <property type="match status" value="1"/>
</dbReference>
<dbReference type="InterPro" id="IPR050245">
    <property type="entry name" value="PrsA_foldase"/>
</dbReference>
<dbReference type="PANTHER" id="PTHR47245">
    <property type="entry name" value="PEPTIDYLPROLYL ISOMERASE"/>
    <property type="match status" value="1"/>
</dbReference>
<dbReference type="STRING" id="1121316.SAMN02745207_03467"/>
<keyword evidence="9" id="KW-1185">Reference proteome</keyword>
<organism evidence="8 9">
    <name type="scientific">Clostridium grantii DSM 8605</name>
    <dbReference type="NCBI Taxonomy" id="1121316"/>
    <lineage>
        <taxon>Bacteria</taxon>
        <taxon>Bacillati</taxon>
        <taxon>Bacillota</taxon>
        <taxon>Clostridia</taxon>
        <taxon>Eubacteriales</taxon>
        <taxon>Clostridiaceae</taxon>
        <taxon>Clostridium</taxon>
    </lineage>
</organism>
<comment type="catalytic activity">
    <reaction evidence="1">
        <text>[protein]-peptidylproline (omega=180) = [protein]-peptidylproline (omega=0)</text>
        <dbReference type="Rhea" id="RHEA:16237"/>
        <dbReference type="Rhea" id="RHEA-COMP:10747"/>
        <dbReference type="Rhea" id="RHEA-COMP:10748"/>
        <dbReference type="ChEBI" id="CHEBI:83833"/>
        <dbReference type="ChEBI" id="CHEBI:83834"/>
        <dbReference type="EC" id="5.2.1.8"/>
    </reaction>
</comment>
<dbReference type="GO" id="GO:0003755">
    <property type="term" value="F:peptidyl-prolyl cis-trans isomerase activity"/>
    <property type="evidence" value="ECO:0007669"/>
    <property type="project" value="UniProtKB-KW"/>
</dbReference>
<dbReference type="PANTHER" id="PTHR47245:SF1">
    <property type="entry name" value="FOLDASE PROTEIN PRSA"/>
    <property type="match status" value="1"/>
</dbReference>
<dbReference type="Pfam" id="PF13624">
    <property type="entry name" value="SurA_N_3"/>
    <property type="match status" value="1"/>
</dbReference>
<dbReference type="EC" id="5.2.1.8" evidence="2"/>
<dbReference type="OrthoDB" id="14196at2"/>
<dbReference type="Pfam" id="PF13145">
    <property type="entry name" value="Rotamase_2"/>
    <property type="match status" value="1"/>
</dbReference>
<dbReference type="PROSITE" id="PS50198">
    <property type="entry name" value="PPIC_PPIASE_2"/>
    <property type="match status" value="1"/>
</dbReference>
<dbReference type="Gene3D" id="1.10.4030.10">
    <property type="entry name" value="Porin chaperone SurA, peptide-binding domain"/>
    <property type="match status" value="1"/>
</dbReference>
<dbReference type="SUPFAM" id="SSF109998">
    <property type="entry name" value="Triger factor/SurA peptide-binding domain-like"/>
    <property type="match status" value="1"/>
</dbReference>
<keyword evidence="5 6" id="KW-0413">Isomerase</keyword>
<gene>
    <name evidence="8" type="ORF">SAMN02745207_03467</name>
</gene>
<name>A0A1M5X8Y7_9CLOT</name>
<dbReference type="SUPFAM" id="SSF54534">
    <property type="entry name" value="FKBP-like"/>
    <property type="match status" value="1"/>
</dbReference>
<evidence type="ECO:0000313" key="9">
    <source>
        <dbReference type="Proteomes" id="UP000184447"/>
    </source>
</evidence>
<proteinExistence type="predicted"/>
<dbReference type="Gene3D" id="3.10.50.40">
    <property type="match status" value="1"/>
</dbReference>
<dbReference type="InterPro" id="IPR027304">
    <property type="entry name" value="Trigger_fact/SurA_dom_sf"/>
</dbReference>
<sequence length="337" mass="37742">MKNIKKIVAASLFAIVLISATGCNQIKKTQAAIDKTIVAEVDGDAITRKELDNDDETLYVIESIKTQYGETYEENAEAMESLKTEKSRILDTMVLDKLLMAEVDKRGIMPTDEEMTAGISEQYDSIKAQFETEEAFTEALKAQGATEESLKEYIKKSVIYQKLQEDILKDVKVTEEEIQEYYNKYSAKYPANAEEPTTLTLAHILVATEEEANEVKKKIDDGADFAEMAAQYGTDGTKETGGELGEIPANTQDYDADFMQGAMALKADEVSVPVKSQFGFHIIKCIARNDKDSLPFEDVKTSIEAELTYYKQNDSITETVDKLKEAAEIKKYEDRLI</sequence>
<evidence type="ECO:0000256" key="5">
    <source>
        <dbReference type="ARBA" id="ARBA00023235"/>
    </source>
</evidence>
<evidence type="ECO:0000256" key="3">
    <source>
        <dbReference type="ARBA" id="ARBA00022729"/>
    </source>
</evidence>
<keyword evidence="3" id="KW-0732">Signal</keyword>
<dbReference type="InterPro" id="IPR046357">
    <property type="entry name" value="PPIase_dom_sf"/>
</dbReference>
<evidence type="ECO:0000256" key="4">
    <source>
        <dbReference type="ARBA" id="ARBA00023110"/>
    </source>
</evidence>
<dbReference type="EMBL" id="FQXM01000025">
    <property type="protein sequence ID" value="SHH96307.1"/>
    <property type="molecule type" value="Genomic_DNA"/>
</dbReference>
<evidence type="ECO:0000313" key="8">
    <source>
        <dbReference type="EMBL" id="SHH96307.1"/>
    </source>
</evidence>
<dbReference type="Proteomes" id="UP000184447">
    <property type="component" value="Unassembled WGS sequence"/>
</dbReference>
<dbReference type="AlphaFoldDB" id="A0A1M5X8Y7"/>
<evidence type="ECO:0000256" key="6">
    <source>
        <dbReference type="PROSITE-ProRule" id="PRU00278"/>
    </source>
</evidence>
<reference evidence="8 9" key="1">
    <citation type="submission" date="2016-11" db="EMBL/GenBank/DDBJ databases">
        <authorList>
            <person name="Jaros S."/>
            <person name="Januszkiewicz K."/>
            <person name="Wedrychowicz H."/>
        </authorList>
    </citation>
    <scope>NUCLEOTIDE SEQUENCE [LARGE SCALE GENOMIC DNA]</scope>
    <source>
        <strain evidence="8 9">DSM 8605</strain>
    </source>
</reference>
<keyword evidence="4 6" id="KW-0697">Rotamase</keyword>
<dbReference type="InterPro" id="IPR000297">
    <property type="entry name" value="PPIase_PpiC"/>
</dbReference>
<feature type="domain" description="PpiC" evidence="7">
    <location>
        <begin position="196"/>
        <end position="287"/>
    </location>
</feature>
<dbReference type="PROSITE" id="PS51257">
    <property type="entry name" value="PROKAR_LIPOPROTEIN"/>
    <property type="match status" value="1"/>
</dbReference>
<protein>
    <recommendedName>
        <fullName evidence="2">peptidylprolyl isomerase</fullName>
        <ecNumber evidence="2">5.2.1.8</ecNumber>
    </recommendedName>
</protein>
<dbReference type="RefSeq" id="WP_073339984.1">
    <property type="nucleotide sequence ID" value="NZ_FQXM01000025.1"/>
</dbReference>
<evidence type="ECO:0000259" key="7">
    <source>
        <dbReference type="PROSITE" id="PS50198"/>
    </source>
</evidence>
<evidence type="ECO:0000256" key="2">
    <source>
        <dbReference type="ARBA" id="ARBA00013194"/>
    </source>
</evidence>